<protein>
    <submittedName>
        <fullName evidence="1">Uncharacterized protein</fullName>
    </submittedName>
</protein>
<reference evidence="1" key="1">
    <citation type="submission" date="2024-01" db="EMBL/GenBank/DDBJ databases">
        <authorList>
            <person name="Webb A."/>
        </authorList>
    </citation>
    <scope>NUCLEOTIDE SEQUENCE</scope>
    <source>
        <strain evidence="1">Pm1</strain>
    </source>
</reference>
<evidence type="ECO:0000313" key="2">
    <source>
        <dbReference type="Proteomes" id="UP001162060"/>
    </source>
</evidence>
<evidence type="ECO:0000313" key="1">
    <source>
        <dbReference type="EMBL" id="CAK7925678.1"/>
    </source>
</evidence>
<name>A0AAV1TXC4_9STRA</name>
<comment type="caution">
    <text evidence="1">The sequence shown here is derived from an EMBL/GenBank/DDBJ whole genome shotgun (WGS) entry which is preliminary data.</text>
</comment>
<sequence length="41" mass="4684">MDGRDATWVTSNESKERPAYRRVVESERVETRGGQVFGLTL</sequence>
<organism evidence="1 2">
    <name type="scientific">Peronospora matthiolae</name>
    <dbReference type="NCBI Taxonomy" id="2874970"/>
    <lineage>
        <taxon>Eukaryota</taxon>
        <taxon>Sar</taxon>
        <taxon>Stramenopiles</taxon>
        <taxon>Oomycota</taxon>
        <taxon>Peronosporomycetes</taxon>
        <taxon>Peronosporales</taxon>
        <taxon>Peronosporaceae</taxon>
        <taxon>Peronospora</taxon>
    </lineage>
</organism>
<dbReference type="AlphaFoldDB" id="A0AAV1TXC4"/>
<gene>
    <name evidence="1" type="ORF">PM001_LOCUS10828</name>
</gene>
<proteinExistence type="predicted"/>
<accession>A0AAV1TXC4</accession>
<dbReference type="EMBL" id="CAKLBY020000087">
    <property type="protein sequence ID" value="CAK7925678.1"/>
    <property type="molecule type" value="Genomic_DNA"/>
</dbReference>
<dbReference type="Proteomes" id="UP001162060">
    <property type="component" value="Unassembled WGS sequence"/>
</dbReference>